<gene>
    <name evidence="2" type="ORF">STCU_02756</name>
    <name evidence="1" type="ORF">STCU_05872</name>
</gene>
<protein>
    <submittedName>
        <fullName evidence="1">Uncharacterized protein</fullName>
    </submittedName>
</protein>
<dbReference type="EMBL" id="ATMH01002756">
    <property type="protein sequence ID" value="EPY32681.1"/>
    <property type="molecule type" value="Genomic_DNA"/>
</dbReference>
<evidence type="ECO:0000313" key="2">
    <source>
        <dbReference type="EMBL" id="EPY32681.1"/>
    </source>
</evidence>
<proteinExistence type="predicted"/>
<comment type="caution">
    <text evidence="1">The sequence shown here is derived from an EMBL/GenBank/DDBJ whole genome shotgun (WGS) entry which is preliminary data.</text>
</comment>
<evidence type="ECO:0000313" key="3">
    <source>
        <dbReference type="Proteomes" id="UP000015354"/>
    </source>
</evidence>
<dbReference type="AlphaFoldDB" id="S9VJG3"/>
<reference evidence="1" key="2">
    <citation type="submission" date="2013-03" db="EMBL/GenBank/DDBJ databases">
        <authorList>
            <person name="Motta M.C.M."/>
            <person name="Martins A.C.A."/>
            <person name="Preta C.M.C.C."/>
            <person name="Silva R."/>
            <person name="de Souza S.S."/>
            <person name="Klein C.C."/>
            <person name="de Almeida L.G.P."/>
            <person name="Cunha O.L."/>
            <person name="Colabardini A.C."/>
            <person name="Lima B.A."/>
            <person name="Machado C.R."/>
            <person name="Soares C.M.A."/>
            <person name="de Menezes C.B.A."/>
            <person name="Bartolomeu D.C."/>
            <person name="Grisard E.C."/>
            <person name="Fantinatti-Garboggini F."/>
            <person name="Rodrigues-Luiz G.F."/>
            <person name="Wagner G."/>
            <person name="Goldman G.H."/>
            <person name="Fietto J.L.R."/>
            <person name="Ciapina L.P."/>
            <person name="Brocchi M."/>
            <person name="Elias M.C."/>
            <person name="Goldman M.H.S."/>
            <person name="Sagot M.-F."/>
            <person name="Pereira M."/>
            <person name="Stoco P.H."/>
            <person name="Teixeira S.M.R."/>
            <person name="de Mendonca-Neto R.P."/>
            <person name="Maciel T.E.F."/>
            <person name="Mendes T.A.O."/>
            <person name="Urmenyi T.P."/>
            <person name="Teixeira M.M.G."/>
            <person name="de Camargo E.F.P."/>
            <person name="de Sousa W."/>
            <person name="Schenkman S."/>
            <person name="de Vasconcelos A.T.R."/>
        </authorList>
    </citation>
    <scope>NUCLEOTIDE SEQUENCE</scope>
</reference>
<name>S9VJG3_9TRYP</name>
<dbReference type="EMBL" id="ATMH01005872">
    <property type="protein sequence ID" value="EPY27196.1"/>
    <property type="molecule type" value="Genomic_DNA"/>
</dbReference>
<dbReference type="Proteomes" id="UP000015354">
    <property type="component" value="Unassembled WGS sequence"/>
</dbReference>
<keyword evidence="3" id="KW-1185">Reference proteome</keyword>
<evidence type="ECO:0000313" key="1">
    <source>
        <dbReference type="EMBL" id="EPY27196.1"/>
    </source>
</evidence>
<organism evidence="1 3">
    <name type="scientific">Strigomonas culicis</name>
    <dbReference type="NCBI Taxonomy" id="28005"/>
    <lineage>
        <taxon>Eukaryota</taxon>
        <taxon>Discoba</taxon>
        <taxon>Euglenozoa</taxon>
        <taxon>Kinetoplastea</taxon>
        <taxon>Metakinetoplastina</taxon>
        <taxon>Trypanosomatida</taxon>
        <taxon>Trypanosomatidae</taxon>
        <taxon>Strigomonadinae</taxon>
        <taxon>Strigomonas</taxon>
    </lineage>
</organism>
<accession>S9VJG3</accession>
<reference evidence="1 3" key="1">
    <citation type="journal article" date="2013" name="PLoS ONE">
        <title>Predicting the Proteins of Angomonas deanei, Strigomonas culicis and Their Respective Endosymbionts Reveals New Aspects of the Trypanosomatidae Family.</title>
        <authorList>
            <person name="Motta M.C."/>
            <person name="Martins A.C."/>
            <person name="de Souza S.S."/>
            <person name="Catta-Preta C.M."/>
            <person name="Silva R."/>
            <person name="Klein C.C."/>
            <person name="de Almeida L.G."/>
            <person name="de Lima Cunha O."/>
            <person name="Ciapina L.P."/>
            <person name="Brocchi M."/>
            <person name="Colabardini A.C."/>
            <person name="de Araujo Lima B."/>
            <person name="Machado C.R."/>
            <person name="de Almeida Soares C.M."/>
            <person name="Probst C.M."/>
            <person name="de Menezes C.B."/>
            <person name="Thompson C.E."/>
            <person name="Bartholomeu D.C."/>
            <person name="Gradia D.F."/>
            <person name="Pavoni D.P."/>
            <person name="Grisard E.C."/>
            <person name="Fantinatti-Garboggini F."/>
            <person name="Marchini F.K."/>
            <person name="Rodrigues-Luiz G.F."/>
            <person name="Wagner G."/>
            <person name="Goldman G.H."/>
            <person name="Fietto J.L."/>
            <person name="Elias M.C."/>
            <person name="Goldman M.H."/>
            <person name="Sagot M.F."/>
            <person name="Pereira M."/>
            <person name="Stoco P.H."/>
            <person name="de Mendonca-Neto R.P."/>
            <person name="Teixeira S.M."/>
            <person name="Maciel T.E."/>
            <person name="de Oliveira Mendes T.A."/>
            <person name="Urmenyi T.P."/>
            <person name="de Souza W."/>
            <person name="Schenkman S."/>
            <person name="de Vasconcelos A.T."/>
        </authorList>
    </citation>
    <scope>NUCLEOTIDE SEQUENCE [LARGE SCALE GENOMIC DNA]</scope>
</reference>
<dbReference type="OrthoDB" id="263588at2759"/>
<sequence length="413" mass="46034">MVQVGDLTVRIGRGFVEDSASTRFPVDCHQFVHEDGSFICVMAEQLCCVREGLTTQAYAERSLARIEAAALAAKTFFRLKLQTEAKKVVTTVMETYVNFHIGPSPIIVIAFFLVHGPMAYVIQLQCLANEYEKRLADVLACVQSARLLGAGDTRMTRGSNVLTVVDADGHAAFEVYVSPLFAVSTDRGGRLRLEHHSTTAWWGILTTREEPVDVGEKAVWALLEGKVFFHCFTDDERLEEAACMEIESLLAPELCFANKLSERPLDLYCYVSLDLNVPLPDLTVYEVSVCEHSADAFVTLFIKPKTRMDFTFEMELRTVAVVDENMEPFMLYLESLFLTAVSPSLSRGTDGAERISVEGIAAHGCDAMLVIEAVRLGESEYWLVVRWMFGGCDPLPSDLDRYTEQLLYGITVT</sequence>